<dbReference type="InterPro" id="IPR006047">
    <property type="entry name" value="GH13_cat_dom"/>
</dbReference>
<evidence type="ECO:0000256" key="5">
    <source>
        <dbReference type="RuleBase" id="RU361134"/>
    </source>
</evidence>
<dbReference type="AlphaFoldDB" id="W7CQV0"/>
<comment type="similarity">
    <text evidence="1 4">Belongs to the glycosyl hydrolase 13 family.</text>
</comment>
<dbReference type="RefSeq" id="WP_051456786.1">
    <property type="nucleotide sequence ID" value="NZ_AODH01000004.1"/>
</dbReference>
<dbReference type="PANTHER" id="PTHR10357:SF179">
    <property type="entry name" value="NEUTRAL AND BASIC AMINO ACID TRANSPORT PROTEIN RBAT"/>
    <property type="match status" value="1"/>
</dbReference>
<dbReference type="Pfam" id="PF00128">
    <property type="entry name" value="Alpha-amylase"/>
    <property type="match status" value="1"/>
</dbReference>
<dbReference type="Proteomes" id="UP000019243">
    <property type="component" value="Unassembled WGS sequence"/>
</dbReference>
<feature type="domain" description="Glycosyl hydrolase family 13 catalytic" evidence="6">
    <location>
        <begin position="7"/>
        <end position="407"/>
    </location>
</feature>
<dbReference type="FunFam" id="3.90.400.10:FF:000002">
    <property type="entry name" value="Sucrose isomerase"/>
    <property type="match status" value="1"/>
</dbReference>
<evidence type="ECO:0000256" key="2">
    <source>
        <dbReference type="ARBA" id="ARBA00022801"/>
    </source>
</evidence>
<dbReference type="PRINTS" id="PR00110">
    <property type="entry name" value="ALPHAAMYLASE"/>
</dbReference>
<proteinExistence type="inferred from homology"/>
<dbReference type="GO" id="GO:0043169">
    <property type="term" value="F:cation binding"/>
    <property type="evidence" value="ECO:0007669"/>
    <property type="project" value="InterPro"/>
</dbReference>
<name>W7CQV0_9LIST</name>
<evidence type="ECO:0000256" key="1">
    <source>
        <dbReference type="ARBA" id="ARBA00008061"/>
    </source>
</evidence>
<keyword evidence="8" id="KW-1185">Reference proteome</keyword>
<accession>W7CQV0</accession>
<dbReference type="GO" id="GO:0009313">
    <property type="term" value="P:oligosaccharide catabolic process"/>
    <property type="evidence" value="ECO:0007669"/>
    <property type="project" value="TreeGrafter"/>
</dbReference>
<reference evidence="7 8" key="1">
    <citation type="submission" date="2012-12" db="EMBL/GenBank/DDBJ databases">
        <title>Novel taxa of Listeriaceae from agricultural environments in the United States.</title>
        <authorList>
            <person name="den Bakker H.C."/>
            <person name="Allred A."/>
            <person name="Warchocki S."/>
            <person name="Wright E.M."/>
            <person name="Burrell A."/>
            <person name="Nightingale K.K."/>
            <person name="Kephart D."/>
            <person name="Wiedmann M."/>
        </authorList>
    </citation>
    <scope>NUCLEOTIDE SEQUENCE [LARGE SCALE GENOMIC DNA]</scope>
    <source>
        <strain evidence="7 8">FSL F6-1037</strain>
    </source>
</reference>
<dbReference type="Gene3D" id="3.90.400.10">
    <property type="entry name" value="Oligo-1,6-glucosidase, Domain 2"/>
    <property type="match status" value="1"/>
</dbReference>
<dbReference type="EC" id="3.2.1.1" evidence="5"/>
<evidence type="ECO:0000256" key="4">
    <source>
        <dbReference type="RuleBase" id="RU003615"/>
    </source>
</evidence>
<evidence type="ECO:0000313" key="7">
    <source>
        <dbReference type="EMBL" id="EUJ42024.1"/>
    </source>
</evidence>
<dbReference type="InterPro" id="IPR045857">
    <property type="entry name" value="O16G_dom_2"/>
</dbReference>
<evidence type="ECO:0000256" key="3">
    <source>
        <dbReference type="ARBA" id="ARBA00023295"/>
    </source>
</evidence>
<organism evidence="7 8">
    <name type="scientific">Brochothrix campestris FSL F6-1037</name>
    <dbReference type="NCBI Taxonomy" id="1265861"/>
    <lineage>
        <taxon>Bacteria</taxon>
        <taxon>Bacillati</taxon>
        <taxon>Bacillota</taxon>
        <taxon>Bacilli</taxon>
        <taxon>Bacillales</taxon>
        <taxon>Listeriaceae</taxon>
        <taxon>Brochothrix</taxon>
    </lineage>
</organism>
<dbReference type="InterPro" id="IPR017853">
    <property type="entry name" value="GH"/>
</dbReference>
<dbReference type="PANTHER" id="PTHR10357">
    <property type="entry name" value="ALPHA-AMYLASE FAMILY MEMBER"/>
    <property type="match status" value="1"/>
</dbReference>
<dbReference type="SMART" id="SM00642">
    <property type="entry name" value="Aamy"/>
    <property type="match status" value="1"/>
</dbReference>
<protein>
    <recommendedName>
        <fullName evidence="5">Alpha-amylase</fullName>
        <ecNumber evidence="5">3.2.1.1</ecNumber>
    </recommendedName>
</protein>
<dbReference type="InterPro" id="IPR006046">
    <property type="entry name" value="Alpha_amylase"/>
</dbReference>
<comment type="caution">
    <text evidence="7">The sequence shown here is derived from an EMBL/GenBank/DDBJ whole genome shotgun (WGS) entry which is preliminary data.</text>
</comment>
<dbReference type="STRING" id="1265861.BCAMP_01445"/>
<sequence>MTELIYHVYLKSFQDSNNDGIGDLNGLYDRLPLIAELGITAIWLSPIFQSPGIDNGYDVSDYYTIAPEYGTLADLKRVITRAKQFDIAIYLDLVINHTSNRHPWFEAALADQHSQYRDYYIWQAATPTQPPTNWASFFGGSTWQYDASSQQAYFHLFAPEMPDLNWENPAVINDLAAVAAYWLNHGVAGFRLDAISHLAKDQRFLSVPTAKQTPVLAECYYANLPRNFEHLAAFKAAIAARTKQPFVLLGEAASAQPADVPRYFETIDCLITFGHFQTKTRGDSGVAQQLQQLDLPAFKRQLLAYQQQADSGQMALYLSNHDHPRAVSRFGDGSTDAAIALLCMQLFLNGWLLLYQGEELALTNAIHPQLKDYATDPSLPSFLQDTAELSVVEQLFVVQQRSKDAARGAMNWDEQPFQGFSTVAPWNNLLSPGTPYLAQRASTTSALAHYKQLLQLRQRYSQQLAQATTQFNAIADEQLFELIRETTDERLIIRVNLSNTPLVVTPSADTTTLFNNGFDPSNQQLAPFGVLILKEEL</sequence>
<keyword evidence="5" id="KW-0119">Carbohydrate metabolism</keyword>
<dbReference type="EMBL" id="AODH01000004">
    <property type="protein sequence ID" value="EUJ42024.1"/>
    <property type="molecule type" value="Genomic_DNA"/>
</dbReference>
<dbReference type="SUPFAM" id="SSF51445">
    <property type="entry name" value="(Trans)glycosidases"/>
    <property type="match status" value="1"/>
</dbReference>
<evidence type="ECO:0000313" key="8">
    <source>
        <dbReference type="Proteomes" id="UP000019243"/>
    </source>
</evidence>
<gene>
    <name evidence="7" type="ORF">BCAMP_01445</name>
</gene>
<dbReference type="GO" id="GO:0004556">
    <property type="term" value="F:alpha-amylase activity"/>
    <property type="evidence" value="ECO:0007669"/>
    <property type="project" value="UniProtKB-UniRule"/>
</dbReference>
<evidence type="ECO:0000259" key="6">
    <source>
        <dbReference type="SMART" id="SM00642"/>
    </source>
</evidence>
<keyword evidence="3 5" id="KW-0326">Glycosidase</keyword>
<dbReference type="Gene3D" id="3.20.20.80">
    <property type="entry name" value="Glycosidases"/>
    <property type="match status" value="1"/>
</dbReference>
<dbReference type="OrthoDB" id="9805159at2"/>
<keyword evidence="2 5" id="KW-0378">Hydrolase</keyword>
<comment type="catalytic activity">
    <reaction evidence="5">
        <text>Endohydrolysis of (1-&gt;4)-alpha-D-glucosidic linkages in polysaccharides containing three or more (1-&gt;4)-alpha-linked D-glucose units.</text>
        <dbReference type="EC" id="3.2.1.1"/>
    </reaction>
</comment>